<dbReference type="EMBL" id="CP023445">
    <property type="protein sequence ID" value="ATE55343.1"/>
    <property type="molecule type" value="Genomic_DNA"/>
</dbReference>
<feature type="transmembrane region" description="Helical" evidence="6">
    <location>
        <begin position="158"/>
        <end position="178"/>
    </location>
</feature>
<dbReference type="Gene3D" id="1.20.1250.20">
    <property type="entry name" value="MFS general substrate transporter like domains"/>
    <property type="match status" value="2"/>
</dbReference>
<dbReference type="KEGG" id="apre:CNX65_20360"/>
<feature type="transmembrane region" description="Helical" evidence="6">
    <location>
        <begin position="70"/>
        <end position="89"/>
    </location>
</feature>
<feature type="transmembrane region" description="Helical" evidence="6">
    <location>
        <begin position="263"/>
        <end position="284"/>
    </location>
</feature>
<dbReference type="Proteomes" id="UP000218505">
    <property type="component" value="Chromosome"/>
</dbReference>
<keyword evidence="5 6" id="KW-0472">Membrane</keyword>
<name>A0A290Z8P9_9PSEU</name>
<dbReference type="PROSITE" id="PS50850">
    <property type="entry name" value="MFS"/>
    <property type="match status" value="1"/>
</dbReference>
<reference evidence="8" key="1">
    <citation type="submission" date="2017-09" db="EMBL/GenBank/DDBJ databases">
        <title>Complete Genome Sequence of ansamitocin-producing Bacterium Actinosynnema pretiosum X47.</title>
        <authorList>
            <person name="Cao G."/>
            <person name="Zong G."/>
            <person name="Zhong C."/>
            <person name="Fu J."/>
        </authorList>
    </citation>
    <scope>NUCLEOTIDE SEQUENCE [LARGE SCALE GENOMIC DNA]</scope>
    <source>
        <strain evidence="8">X47</strain>
    </source>
</reference>
<evidence type="ECO:0000256" key="4">
    <source>
        <dbReference type="ARBA" id="ARBA00022989"/>
    </source>
</evidence>
<organism evidence="8 9">
    <name type="scientific">Actinosynnema pretiosum</name>
    <dbReference type="NCBI Taxonomy" id="42197"/>
    <lineage>
        <taxon>Bacteria</taxon>
        <taxon>Bacillati</taxon>
        <taxon>Actinomycetota</taxon>
        <taxon>Actinomycetes</taxon>
        <taxon>Pseudonocardiales</taxon>
        <taxon>Pseudonocardiaceae</taxon>
        <taxon>Actinosynnema</taxon>
    </lineage>
</organism>
<sequence length="393" mass="40237">MPLAVYVLGLGIFALVTSELQVAGMMPEMARGLEVSVPDIGYLISLYALAMAVGGPILTAALLKLPKRTALMVLFGAFVAGEALAALAADYWLVLVARLVTGAVSGAFFGVAIAIAVEISRPEVTGRAVSVVLSGLMAGTVLGLPVASWIGPEFGWRASFWVVAALALVVGLITAGAVPKLEGDGTTSVRGEFAVFKNWKLWAVYSTSTLVIGATYAAFSYFTPILSEVTGFSGGQVTGLLVAYGVATIVGNTAVGRLADRHAIPTIAFGLVSLTILLSVFALLTENKPVVVAALLGVGLVGVTMNPALVARVMGVANGRPLVNTVHTSCITFGVVIGSWLGGLGIDAGLGLRAPLWIGVVMAVIGLATLLPDLLRRSAAVVAPERAGELKTA</sequence>
<dbReference type="GO" id="GO:0005886">
    <property type="term" value="C:plasma membrane"/>
    <property type="evidence" value="ECO:0007669"/>
    <property type="project" value="UniProtKB-SubCell"/>
</dbReference>
<feature type="transmembrane region" description="Helical" evidence="6">
    <location>
        <begin position="290"/>
        <end position="310"/>
    </location>
</feature>
<evidence type="ECO:0000256" key="2">
    <source>
        <dbReference type="ARBA" id="ARBA00022475"/>
    </source>
</evidence>
<evidence type="ECO:0000256" key="3">
    <source>
        <dbReference type="ARBA" id="ARBA00022692"/>
    </source>
</evidence>
<proteinExistence type="predicted"/>
<feature type="domain" description="Major facilitator superfamily (MFS) profile" evidence="7">
    <location>
        <begin position="1"/>
        <end position="378"/>
    </location>
</feature>
<evidence type="ECO:0000256" key="1">
    <source>
        <dbReference type="ARBA" id="ARBA00004651"/>
    </source>
</evidence>
<dbReference type="PANTHER" id="PTHR43124:SF8">
    <property type="entry name" value="INNER MEMBRANE TRANSPORT PROTEIN YDHP"/>
    <property type="match status" value="1"/>
</dbReference>
<evidence type="ECO:0000313" key="8">
    <source>
        <dbReference type="EMBL" id="ATE55343.1"/>
    </source>
</evidence>
<dbReference type="GO" id="GO:0022857">
    <property type="term" value="F:transmembrane transporter activity"/>
    <property type="evidence" value="ECO:0007669"/>
    <property type="project" value="InterPro"/>
</dbReference>
<keyword evidence="4 6" id="KW-1133">Transmembrane helix</keyword>
<comment type="subcellular location">
    <subcellularLocation>
        <location evidence="1">Cell membrane</location>
        <topology evidence="1">Multi-pass membrane protein</topology>
    </subcellularLocation>
</comment>
<dbReference type="PANTHER" id="PTHR43124">
    <property type="entry name" value="PURINE EFFLUX PUMP PBUE"/>
    <property type="match status" value="1"/>
</dbReference>
<feature type="transmembrane region" description="Helical" evidence="6">
    <location>
        <begin position="199"/>
        <end position="219"/>
    </location>
</feature>
<keyword evidence="9" id="KW-1185">Reference proteome</keyword>
<dbReference type="Pfam" id="PF07690">
    <property type="entry name" value="MFS_1"/>
    <property type="match status" value="1"/>
</dbReference>
<dbReference type="RefSeq" id="WP_096495178.1">
    <property type="nucleotide sequence ID" value="NZ_CP023445.1"/>
</dbReference>
<protein>
    <submittedName>
        <fullName evidence="8">MFS transporter</fullName>
    </submittedName>
</protein>
<evidence type="ECO:0000313" key="9">
    <source>
        <dbReference type="Proteomes" id="UP000218505"/>
    </source>
</evidence>
<evidence type="ECO:0000259" key="7">
    <source>
        <dbReference type="PROSITE" id="PS50850"/>
    </source>
</evidence>
<keyword evidence="2" id="KW-1003">Cell membrane</keyword>
<accession>A0A290Z8P9</accession>
<dbReference type="CDD" id="cd17324">
    <property type="entry name" value="MFS_NepI_like"/>
    <property type="match status" value="1"/>
</dbReference>
<dbReference type="InterPro" id="IPR011701">
    <property type="entry name" value="MFS"/>
</dbReference>
<dbReference type="AlphaFoldDB" id="A0A290Z8P9"/>
<dbReference type="SUPFAM" id="SSF103473">
    <property type="entry name" value="MFS general substrate transporter"/>
    <property type="match status" value="1"/>
</dbReference>
<feature type="transmembrane region" description="Helical" evidence="6">
    <location>
        <begin position="354"/>
        <end position="371"/>
    </location>
</feature>
<feature type="transmembrane region" description="Helical" evidence="6">
    <location>
        <begin position="322"/>
        <end position="342"/>
    </location>
</feature>
<feature type="transmembrane region" description="Helical" evidence="6">
    <location>
        <begin position="42"/>
        <end position="63"/>
    </location>
</feature>
<dbReference type="InterPro" id="IPR036259">
    <property type="entry name" value="MFS_trans_sf"/>
</dbReference>
<evidence type="ECO:0000256" key="5">
    <source>
        <dbReference type="ARBA" id="ARBA00023136"/>
    </source>
</evidence>
<dbReference type="InterPro" id="IPR050189">
    <property type="entry name" value="MFS_Efflux_Transporters"/>
</dbReference>
<gene>
    <name evidence="8" type="ORF">CNX65_20360</name>
</gene>
<keyword evidence="3 6" id="KW-0812">Transmembrane</keyword>
<evidence type="ECO:0000256" key="6">
    <source>
        <dbReference type="SAM" id="Phobius"/>
    </source>
</evidence>
<feature type="transmembrane region" description="Helical" evidence="6">
    <location>
        <begin position="231"/>
        <end position="251"/>
    </location>
</feature>
<dbReference type="InterPro" id="IPR020846">
    <property type="entry name" value="MFS_dom"/>
</dbReference>
<feature type="transmembrane region" description="Helical" evidence="6">
    <location>
        <begin position="95"/>
        <end position="117"/>
    </location>
</feature>
<feature type="transmembrane region" description="Helical" evidence="6">
    <location>
        <begin position="129"/>
        <end position="152"/>
    </location>
</feature>